<dbReference type="STRING" id="487316.BEN76_08320"/>
<evidence type="ECO:0000256" key="2">
    <source>
        <dbReference type="SAM" id="SignalP"/>
    </source>
</evidence>
<reference evidence="3 4" key="1">
    <citation type="submission" date="2016-08" db="EMBL/GenBank/DDBJ databases">
        <title>Complete genome sequence of Acinetobacter baylyi strain GFJ2.</title>
        <authorList>
            <person name="Tabata M."/>
            <person name="Kuboki S."/>
            <person name="Gibu N."/>
            <person name="Kinouchi Y."/>
            <person name="Vangnai A."/>
            <person name="Kasai D."/>
            <person name="Fukuda M."/>
        </authorList>
    </citation>
    <scope>NUCLEOTIDE SEQUENCE [LARGE SCALE GENOMIC DNA]</scope>
    <source>
        <strain evidence="3 4">GFJ2</strain>
    </source>
</reference>
<evidence type="ECO:0000313" key="4">
    <source>
        <dbReference type="Proteomes" id="UP000185674"/>
    </source>
</evidence>
<dbReference type="Proteomes" id="UP000185674">
    <property type="component" value="Chromosome"/>
</dbReference>
<evidence type="ECO:0000313" key="3">
    <source>
        <dbReference type="EMBL" id="APV36019.1"/>
    </source>
</evidence>
<dbReference type="EMBL" id="CP016896">
    <property type="protein sequence ID" value="APV36019.1"/>
    <property type="molecule type" value="Genomic_DNA"/>
</dbReference>
<feature type="compositionally biased region" description="Polar residues" evidence="1">
    <location>
        <begin position="26"/>
        <end position="37"/>
    </location>
</feature>
<name>A0A1P8EIK1_9GAMM</name>
<dbReference type="InterPro" id="IPR007298">
    <property type="entry name" value="Cu-R_lipoprotein_NlpE"/>
</dbReference>
<gene>
    <name evidence="3" type="ORF">BEN76_08320</name>
</gene>
<organism evidence="3 4">
    <name type="scientific">Acinetobacter soli</name>
    <dbReference type="NCBI Taxonomy" id="487316"/>
    <lineage>
        <taxon>Bacteria</taxon>
        <taxon>Pseudomonadati</taxon>
        <taxon>Pseudomonadota</taxon>
        <taxon>Gammaproteobacteria</taxon>
        <taxon>Moraxellales</taxon>
        <taxon>Moraxellaceae</taxon>
        <taxon>Acinetobacter</taxon>
    </lineage>
</organism>
<dbReference type="Gene3D" id="2.40.128.640">
    <property type="match status" value="1"/>
</dbReference>
<dbReference type="Pfam" id="PF04170">
    <property type="entry name" value="NlpE"/>
    <property type="match status" value="1"/>
</dbReference>
<dbReference type="eggNOG" id="COG3015">
    <property type="taxonomic scope" value="Bacteria"/>
</dbReference>
<sequence length="161" mass="17812">MKKSLLALALTSLVLAACSKPENKTDTATAEQHSQAASEVKHDQHQAHYMTHTAENSLDWSGDYQGKLPCADCEGIQTELQLNDDKTYVLKETYLGKGDGKPFETKGSFTFDSKNPSMIVLDQKSEQRKFFIGENTATALDLEGNKIDGSLAEYYVLKKKS</sequence>
<dbReference type="AlphaFoldDB" id="A0A1P8EIK1"/>
<protein>
    <submittedName>
        <fullName evidence="3">Copper resistance protein NlpE</fullName>
    </submittedName>
</protein>
<feature type="signal peptide" evidence="2">
    <location>
        <begin position="1"/>
        <end position="16"/>
    </location>
</feature>
<proteinExistence type="predicted"/>
<evidence type="ECO:0000256" key="1">
    <source>
        <dbReference type="SAM" id="MobiDB-lite"/>
    </source>
</evidence>
<feature type="chain" id="PRO_5012162050" evidence="2">
    <location>
        <begin position="17"/>
        <end position="161"/>
    </location>
</feature>
<dbReference type="PROSITE" id="PS51257">
    <property type="entry name" value="PROKAR_LIPOPROTEIN"/>
    <property type="match status" value="1"/>
</dbReference>
<feature type="region of interest" description="Disordered" evidence="1">
    <location>
        <begin position="25"/>
        <end position="44"/>
    </location>
</feature>
<dbReference type="RefSeq" id="WP_076032811.1">
    <property type="nucleotide sequence ID" value="NZ_BKXY01000011.1"/>
</dbReference>
<keyword evidence="2" id="KW-0732">Signal</keyword>
<dbReference type="KEGG" id="asol:BEN76_08320"/>
<accession>A0A1P8EIK1</accession>